<dbReference type="GO" id="GO:0005524">
    <property type="term" value="F:ATP binding"/>
    <property type="evidence" value="ECO:0007669"/>
    <property type="project" value="UniProtKB-KW"/>
</dbReference>
<dbReference type="Gene3D" id="1.10.287.130">
    <property type="match status" value="1"/>
</dbReference>
<dbReference type="Proteomes" id="UP001237156">
    <property type="component" value="Unassembled WGS sequence"/>
</dbReference>
<dbReference type="SMART" id="SM00086">
    <property type="entry name" value="PAC"/>
    <property type="match status" value="1"/>
</dbReference>
<dbReference type="InterPro" id="IPR001610">
    <property type="entry name" value="PAC"/>
</dbReference>
<dbReference type="SMART" id="SM00387">
    <property type="entry name" value="HATPase_c"/>
    <property type="match status" value="1"/>
</dbReference>
<evidence type="ECO:0000259" key="7">
    <source>
        <dbReference type="PROSITE" id="PS50113"/>
    </source>
</evidence>
<dbReference type="GO" id="GO:0000155">
    <property type="term" value="F:phosphorelay sensor kinase activity"/>
    <property type="evidence" value="ECO:0007669"/>
    <property type="project" value="InterPro"/>
</dbReference>
<dbReference type="SMART" id="SM00091">
    <property type="entry name" value="PAS"/>
    <property type="match status" value="1"/>
</dbReference>
<dbReference type="Pfam" id="PF13426">
    <property type="entry name" value="PAS_9"/>
    <property type="match status" value="1"/>
</dbReference>
<dbReference type="Gene3D" id="3.30.565.10">
    <property type="entry name" value="Histidine kinase-like ATPase, C-terminal domain"/>
    <property type="match status" value="1"/>
</dbReference>
<organism evidence="8 9">
    <name type="scientific">Ottowia cancrivicina</name>
    <dbReference type="NCBI Taxonomy" id="3040346"/>
    <lineage>
        <taxon>Bacteria</taxon>
        <taxon>Pseudomonadati</taxon>
        <taxon>Pseudomonadota</taxon>
        <taxon>Betaproteobacteria</taxon>
        <taxon>Burkholderiales</taxon>
        <taxon>Comamonadaceae</taxon>
        <taxon>Ottowia</taxon>
    </lineage>
</organism>
<dbReference type="PANTHER" id="PTHR43065:SF42">
    <property type="entry name" value="TWO-COMPONENT SENSOR PPRA"/>
    <property type="match status" value="1"/>
</dbReference>
<dbReference type="Pfam" id="PF02518">
    <property type="entry name" value="HATPase_c"/>
    <property type="match status" value="1"/>
</dbReference>
<dbReference type="InterPro" id="IPR035965">
    <property type="entry name" value="PAS-like_dom_sf"/>
</dbReference>
<dbReference type="PROSITE" id="PS50113">
    <property type="entry name" value="PAC"/>
    <property type="match status" value="1"/>
</dbReference>
<dbReference type="RefSeq" id="WP_279523597.1">
    <property type="nucleotide sequence ID" value="NZ_JARVII010000002.1"/>
</dbReference>
<evidence type="ECO:0000313" key="9">
    <source>
        <dbReference type="Proteomes" id="UP001237156"/>
    </source>
</evidence>
<dbReference type="CDD" id="cd00082">
    <property type="entry name" value="HisKA"/>
    <property type="match status" value="1"/>
</dbReference>
<sequence>MSDFAFLSAPTRELPWHKRAALSPRGWGLWLLLMTLLAALLGALIWLAHEHGQQRAQRALARDATDAAIELGRTLSHNSQILQGLHLSQADPASWVLHARPLLQSHREWLQLDWLDSRLRLVASETSPWHARLDPPGRSLAAEAQAACVTAERLNSPAYAPSLFMPQHDGGAGHEVMPLCVPVDRGYVVAAYSLSAMLAHMVDTAYTRRHQVSLAEPDGTRLAVAGVVRHGSRAISFQRVLDLPGATLVLRMDSRRPAASLLSSEMTALLAGLALALLAVLTLLAYDHARRQRAESALAEALAVRKAMEDSLMVGLRARDQQGRIVYVNPAFCEMVDCDESELLGTGIPAPYWPPELAAGYAQHQIQWLSGLWRKTEEGQQAIYQRKDGTRFPVLVFDAPLVTHDGRHIGWMSVVMDVSEQRRIEQMTRDSQERLQATARLAAAGEMASHLSHELNQPLAAISSYATGSLNLLEQLHGGQDAAVVADLRTALTRIAGQANRAGQVIHSVHLAVRRGSDQRVNITPQALVQAILPLVHLHADRQNVTVEVDVPHDLPPVWCAQVMVEQVLLNLARNAIQAMSGTPPPLRSLRFSASLALSCDKVIFSVADHGCGIAPGVAPRLYTPFFTTKSEGMGLGLSLCRTVVEQHGGTLTHEANEPQGTVFSFTLPVAVAGQAEPFEDGAIKKMADFH</sequence>
<comment type="catalytic activity">
    <reaction evidence="1">
        <text>ATP + protein L-histidine = ADP + protein N-phospho-L-histidine.</text>
        <dbReference type="EC" id="2.7.13.3"/>
    </reaction>
</comment>
<dbReference type="PROSITE" id="PS50112">
    <property type="entry name" value="PAS"/>
    <property type="match status" value="1"/>
</dbReference>
<feature type="transmembrane region" description="Helical" evidence="4">
    <location>
        <begin position="261"/>
        <end position="286"/>
    </location>
</feature>
<dbReference type="SUPFAM" id="SSF55785">
    <property type="entry name" value="PYP-like sensor domain (PAS domain)"/>
    <property type="match status" value="1"/>
</dbReference>
<evidence type="ECO:0000313" key="8">
    <source>
        <dbReference type="EMBL" id="MDG9698520.1"/>
    </source>
</evidence>
<feature type="transmembrane region" description="Helical" evidence="4">
    <location>
        <begin position="27"/>
        <end position="48"/>
    </location>
</feature>
<dbReference type="InterPro" id="IPR036890">
    <property type="entry name" value="HATPase_C_sf"/>
</dbReference>
<dbReference type="InterPro" id="IPR005467">
    <property type="entry name" value="His_kinase_dom"/>
</dbReference>
<evidence type="ECO:0000259" key="5">
    <source>
        <dbReference type="PROSITE" id="PS50109"/>
    </source>
</evidence>
<dbReference type="InterPro" id="IPR000700">
    <property type="entry name" value="PAS-assoc_C"/>
</dbReference>
<evidence type="ECO:0000256" key="3">
    <source>
        <dbReference type="ARBA" id="ARBA00022553"/>
    </source>
</evidence>
<dbReference type="EMBL" id="JARVII010000002">
    <property type="protein sequence ID" value="MDG9698520.1"/>
    <property type="molecule type" value="Genomic_DNA"/>
</dbReference>
<dbReference type="SUPFAM" id="SSF47384">
    <property type="entry name" value="Homodimeric domain of signal transducing histidine kinase"/>
    <property type="match status" value="1"/>
</dbReference>
<dbReference type="InterPro" id="IPR003594">
    <property type="entry name" value="HATPase_dom"/>
</dbReference>
<dbReference type="AlphaFoldDB" id="A0AAW6REB5"/>
<dbReference type="PROSITE" id="PS50109">
    <property type="entry name" value="HIS_KIN"/>
    <property type="match status" value="1"/>
</dbReference>
<feature type="domain" description="Histidine kinase" evidence="5">
    <location>
        <begin position="450"/>
        <end position="672"/>
    </location>
</feature>
<keyword evidence="4" id="KW-0472">Membrane</keyword>
<dbReference type="InterPro" id="IPR000014">
    <property type="entry name" value="PAS"/>
</dbReference>
<protein>
    <recommendedName>
        <fullName evidence="2">histidine kinase</fullName>
        <ecNumber evidence="2">2.7.13.3</ecNumber>
    </recommendedName>
</protein>
<comment type="caution">
    <text evidence="8">The sequence shown here is derived from an EMBL/GenBank/DDBJ whole genome shotgun (WGS) entry which is preliminary data.</text>
</comment>
<evidence type="ECO:0000256" key="4">
    <source>
        <dbReference type="SAM" id="Phobius"/>
    </source>
</evidence>
<dbReference type="PRINTS" id="PR00344">
    <property type="entry name" value="BCTRLSENSOR"/>
</dbReference>
<keyword evidence="4" id="KW-0812">Transmembrane</keyword>
<dbReference type="InterPro" id="IPR003661">
    <property type="entry name" value="HisK_dim/P_dom"/>
</dbReference>
<dbReference type="SMART" id="SM00388">
    <property type="entry name" value="HisKA"/>
    <property type="match status" value="1"/>
</dbReference>
<dbReference type="CDD" id="cd00130">
    <property type="entry name" value="PAS"/>
    <property type="match status" value="1"/>
</dbReference>
<evidence type="ECO:0000256" key="1">
    <source>
        <dbReference type="ARBA" id="ARBA00000085"/>
    </source>
</evidence>
<dbReference type="NCBIfam" id="TIGR00229">
    <property type="entry name" value="sensory_box"/>
    <property type="match status" value="1"/>
</dbReference>
<dbReference type="SUPFAM" id="SSF55874">
    <property type="entry name" value="ATPase domain of HSP90 chaperone/DNA topoisomerase II/histidine kinase"/>
    <property type="match status" value="1"/>
</dbReference>
<accession>A0AAW6REB5</accession>
<evidence type="ECO:0000259" key="6">
    <source>
        <dbReference type="PROSITE" id="PS50112"/>
    </source>
</evidence>
<keyword evidence="3" id="KW-0597">Phosphoprotein</keyword>
<keyword evidence="9" id="KW-1185">Reference proteome</keyword>
<reference evidence="8 9" key="1">
    <citation type="submission" date="2023-04" db="EMBL/GenBank/DDBJ databases">
        <title>Ottowia paracancer sp. nov., isolated from human stomach.</title>
        <authorList>
            <person name="Song Y."/>
        </authorList>
    </citation>
    <scope>NUCLEOTIDE SEQUENCE [LARGE SCALE GENOMIC DNA]</scope>
    <source>
        <strain evidence="8 9">10c7w1</strain>
    </source>
</reference>
<dbReference type="InterPro" id="IPR036097">
    <property type="entry name" value="HisK_dim/P_sf"/>
</dbReference>
<keyword evidence="8" id="KW-0547">Nucleotide-binding</keyword>
<keyword evidence="8" id="KW-0067">ATP-binding</keyword>
<keyword evidence="4" id="KW-1133">Transmembrane helix</keyword>
<name>A0AAW6REB5_9BURK</name>
<dbReference type="PANTHER" id="PTHR43065">
    <property type="entry name" value="SENSOR HISTIDINE KINASE"/>
    <property type="match status" value="1"/>
</dbReference>
<feature type="domain" description="PAS" evidence="6">
    <location>
        <begin position="300"/>
        <end position="356"/>
    </location>
</feature>
<feature type="domain" description="PAC" evidence="7">
    <location>
        <begin position="377"/>
        <end position="430"/>
    </location>
</feature>
<proteinExistence type="predicted"/>
<dbReference type="EC" id="2.7.13.3" evidence="2"/>
<dbReference type="Gene3D" id="3.30.450.20">
    <property type="entry name" value="PAS domain"/>
    <property type="match status" value="1"/>
</dbReference>
<dbReference type="InterPro" id="IPR004358">
    <property type="entry name" value="Sig_transdc_His_kin-like_C"/>
</dbReference>
<gene>
    <name evidence="8" type="ORF">QB898_02090</name>
</gene>
<evidence type="ECO:0000256" key="2">
    <source>
        <dbReference type="ARBA" id="ARBA00012438"/>
    </source>
</evidence>